<dbReference type="SMART" id="SM01381">
    <property type="entry name" value="7TM_GPCR_Srsx"/>
    <property type="match status" value="1"/>
</dbReference>
<dbReference type="GO" id="GO:0005886">
    <property type="term" value="C:plasma membrane"/>
    <property type="evidence" value="ECO:0007669"/>
    <property type="project" value="UniProtKB-SubCell"/>
</dbReference>
<keyword evidence="3" id="KW-1003">Cell membrane</keyword>
<dbReference type="Gene3D" id="1.20.1070.10">
    <property type="entry name" value="Rhodopsin 7-helix transmembrane proteins"/>
    <property type="match status" value="1"/>
</dbReference>
<evidence type="ECO:0000256" key="14">
    <source>
        <dbReference type="RuleBase" id="RU000688"/>
    </source>
</evidence>
<evidence type="ECO:0000256" key="8">
    <source>
        <dbReference type="ARBA" id="ARBA00023139"/>
    </source>
</evidence>
<dbReference type="PROSITE" id="PS00237">
    <property type="entry name" value="G_PROTEIN_RECEP_F1_1"/>
    <property type="match status" value="1"/>
</dbReference>
<dbReference type="PANTHER" id="PTHR24238:SF75">
    <property type="entry name" value="CHOLECYSTOKININ-LIKE RECEPTOR AT 17D1-RELATED"/>
    <property type="match status" value="1"/>
</dbReference>
<dbReference type="GO" id="GO:0008188">
    <property type="term" value="F:neuropeptide receptor activity"/>
    <property type="evidence" value="ECO:0007669"/>
    <property type="project" value="TreeGrafter"/>
</dbReference>
<accession>A0A336LNY7</accession>
<evidence type="ECO:0000256" key="12">
    <source>
        <dbReference type="ARBA" id="ARBA00023224"/>
    </source>
</evidence>
<organism evidence="18">
    <name type="scientific">Culicoides sonorensis</name>
    <name type="common">Biting midge</name>
    <dbReference type="NCBI Taxonomy" id="179676"/>
    <lineage>
        <taxon>Eukaryota</taxon>
        <taxon>Metazoa</taxon>
        <taxon>Ecdysozoa</taxon>
        <taxon>Arthropoda</taxon>
        <taxon>Hexapoda</taxon>
        <taxon>Insecta</taxon>
        <taxon>Pterygota</taxon>
        <taxon>Neoptera</taxon>
        <taxon>Endopterygota</taxon>
        <taxon>Diptera</taxon>
        <taxon>Nematocera</taxon>
        <taxon>Chironomoidea</taxon>
        <taxon>Ceratopogonidae</taxon>
        <taxon>Ceratopogoninae</taxon>
        <taxon>Culicoides</taxon>
        <taxon>Monoculicoides</taxon>
    </lineage>
</organism>
<dbReference type="EMBL" id="UFQT01000037">
    <property type="protein sequence ID" value="SSX18393.1"/>
    <property type="molecule type" value="Genomic_DNA"/>
</dbReference>
<evidence type="ECO:0000256" key="15">
    <source>
        <dbReference type="SAM" id="MobiDB-lite"/>
    </source>
</evidence>
<proteinExistence type="inferred from homology"/>
<feature type="transmembrane region" description="Helical" evidence="16">
    <location>
        <begin position="232"/>
        <end position="253"/>
    </location>
</feature>
<evidence type="ECO:0000256" key="5">
    <source>
        <dbReference type="ARBA" id="ARBA00022989"/>
    </source>
</evidence>
<evidence type="ECO:0000256" key="11">
    <source>
        <dbReference type="ARBA" id="ARBA00023180"/>
    </source>
</evidence>
<evidence type="ECO:0000256" key="10">
    <source>
        <dbReference type="ARBA" id="ARBA00023170"/>
    </source>
</evidence>
<feature type="region of interest" description="Disordered" evidence="15">
    <location>
        <begin position="288"/>
        <end position="361"/>
    </location>
</feature>
<dbReference type="AlphaFoldDB" id="A0A336LNY7"/>
<feature type="domain" description="G-protein coupled receptors family 1 profile" evidence="17">
    <location>
        <begin position="81"/>
        <end position="429"/>
    </location>
</feature>
<feature type="transmembrane region" description="Helical" evidence="16">
    <location>
        <begin position="181"/>
        <end position="201"/>
    </location>
</feature>
<keyword evidence="9" id="KW-1015">Disulfide bond</keyword>
<dbReference type="InterPro" id="IPR017452">
    <property type="entry name" value="GPCR_Rhodpsn_7TM"/>
</dbReference>
<keyword evidence="5 16" id="KW-1133">Transmembrane helix</keyword>
<comment type="subcellular location">
    <subcellularLocation>
        <location evidence="1">Cell membrane</location>
        <topology evidence="1">Multi-pass membrane protein</topology>
    </subcellularLocation>
</comment>
<evidence type="ECO:0000256" key="7">
    <source>
        <dbReference type="ARBA" id="ARBA00023136"/>
    </source>
</evidence>
<dbReference type="OMA" id="HDWPKDQ"/>
<keyword evidence="6 14" id="KW-0297">G-protein coupled receptor</keyword>
<gene>
    <name evidence="18" type="primary">CSON009528</name>
</gene>
<keyword evidence="13" id="KW-0449">Lipoprotein</keyword>
<dbReference type="VEuPathDB" id="VectorBase:CSON009528"/>
<feature type="compositionally biased region" description="Polar residues" evidence="15">
    <location>
        <begin position="305"/>
        <end position="347"/>
    </location>
</feature>
<keyword evidence="11" id="KW-0325">Glycoprotein</keyword>
<dbReference type="PRINTS" id="PR01822">
    <property type="entry name" value="CCYSTOKININR"/>
</dbReference>
<evidence type="ECO:0000256" key="16">
    <source>
        <dbReference type="SAM" id="Phobius"/>
    </source>
</evidence>
<dbReference type="InterPro" id="IPR009126">
    <property type="entry name" value="Cholcskin_rcpt"/>
</dbReference>
<keyword evidence="12 14" id="KW-0807">Transducer</keyword>
<dbReference type="InterPro" id="IPR000276">
    <property type="entry name" value="GPCR_Rhodpsn"/>
</dbReference>
<feature type="transmembrane region" description="Helical" evidence="16">
    <location>
        <begin position="139"/>
        <end position="160"/>
    </location>
</feature>
<keyword evidence="10 14" id="KW-0675">Receptor</keyword>
<evidence type="ECO:0000313" key="18">
    <source>
        <dbReference type="EMBL" id="SSX18393.1"/>
    </source>
</evidence>
<evidence type="ECO:0000256" key="3">
    <source>
        <dbReference type="ARBA" id="ARBA00022475"/>
    </source>
</evidence>
<evidence type="ECO:0000256" key="2">
    <source>
        <dbReference type="ARBA" id="ARBA00010663"/>
    </source>
</evidence>
<keyword evidence="7 16" id="KW-0472">Membrane</keyword>
<keyword evidence="4 14" id="KW-0812">Transmembrane</keyword>
<evidence type="ECO:0000256" key="13">
    <source>
        <dbReference type="ARBA" id="ARBA00023288"/>
    </source>
</evidence>
<keyword evidence="8" id="KW-0564">Palmitate</keyword>
<protein>
    <submittedName>
        <fullName evidence="18">CSON009528 protein</fullName>
    </submittedName>
</protein>
<dbReference type="SUPFAM" id="SSF81321">
    <property type="entry name" value="Family A G protein-coupled receptor-like"/>
    <property type="match status" value="1"/>
</dbReference>
<name>A0A336LNY7_CULSO</name>
<dbReference type="Pfam" id="PF00001">
    <property type="entry name" value="7tm_1"/>
    <property type="match status" value="1"/>
</dbReference>
<evidence type="ECO:0000256" key="6">
    <source>
        <dbReference type="ARBA" id="ARBA00023040"/>
    </source>
</evidence>
<sequence>MSYIANDSFLENGDFEDQFSSITNATSIINAEIYFNNLSFNANYNHNNSTIISIKPVVIEWNSIKWLLTMYSIIFMLATIGNSLVILTLVQNKRMRTITNVYLLNLAISDLFLGVFCMPFTLVGMILRNFIFGEIMCKLLPYLQASSVAVSSWTLVAISVERYYAICHPLSSRRWQTLSHAYKLIVIIWLGSLFFMFPIAYLSKLIPTRDGHHKCRENWPDNSEKYERTFNLFLDVILLVLPLLMLGATYSLITKTLWQDMRTENYSSYRSGSNATNIVEVYINSHGTPSSRCPSNTNNSSCPSENKNLGDNRNSGSWKNHGIRSTWSSSAVSQEPTPTSQMKITSSSKRRNPALRRSNAEKSLQNKKRVIKMLLLVVLEFFICWTPLYIINTIALFDPIIIYQDLGYHAVSVFQLLAYSSSCCNPITYCFMNSGFRKAFLNLFKCFKRFHIASTRNRQRRTSMGGYVNNNASNNAPQQSINIHIDGNNSSRAIMECDFNSRQRITKELN</sequence>
<reference evidence="18" key="1">
    <citation type="submission" date="2018-07" db="EMBL/GenBank/DDBJ databases">
        <authorList>
            <person name="Quirk P.G."/>
            <person name="Krulwich T.A."/>
        </authorList>
    </citation>
    <scope>NUCLEOTIDE SEQUENCE</scope>
</reference>
<feature type="compositionally biased region" description="Low complexity" evidence="15">
    <location>
        <begin position="288"/>
        <end position="304"/>
    </location>
</feature>
<feature type="transmembrane region" description="Helical" evidence="16">
    <location>
        <begin position="102"/>
        <end position="127"/>
    </location>
</feature>
<dbReference type="PRINTS" id="PR00237">
    <property type="entry name" value="GPCRRHODOPSN"/>
</dbReference>
<evidence type="ECO:0000256" key="4">
    <source>
        <dbReference type="ARBA" id="ARBA00022692"/>
    </source>
</evidence>
<feature type="transmembrane region" description="Helical" evidence="16">
    <location>
        <begin position="370"/>
        <end position="391"/>
    </location>
</feature>
<comment type="similarity">
    <text evidence="2 14">Belongs to the G-protein coupled receptor 1 family.</text>
</comment>
<dbReference type="PANTHER" id="PTHR24238">
    <property type="entry name" value="G-PROTEIN COUPLED RECEPTOR"/>
    <property type="match status" value="1"/>
</dbReference>
<evidence type="ECO:0000256" key="1">
    <source>
        <dbReference type="ARBA" id="ARBA00004651"/>
    </source>
</evidence>
<feature type="transmembrane region" description="Helical" evidence="16">
    <location>
        <begin position="66"/>
        <end position="90"/>
    </location>
</feature>
<evidence type="ECO:0000256" key="9">
    <source>
        <dbReference type="ARBA" id="ARBA00023157"/>
    </source>
</evidence>
<dbReference type="PROSITE" id="PS50262">
    <property type="entry name" value="G_PROTEIN_RECEP_F1_2"/>
    <property type="match status" value="1"/>
</dbReference>
<evidence type="ECO:0000259" key="17">
    <source>
        <dbReference type="PROSITE" id="PS50262"/>
    </source>
</evidence>